<dbReference type="Proteomes" id="UP000245060">
    <property type="component" value="Unassembled WGS sequence"/>
</dbReference>
<evidence type="ECO:0000313" key="4">
    <source>
        <dbReference type="Proteomes" id="UP001139505"/>
    </source>
</evidence>
<name>A0AA37PM71_9MYCO</name>
<sequence>MRLQSGAVSGAGVLDGDGHATLPLLDAEARPLTESAAWDHDWSQTAVIVGADTAEPRDTRERIRRWVHARLDRPPADAFLAEILASESAY</sequence>
<evidence type="ECO:0000313" key="1">
    <source>
        <dbReference type="EMBL" id="GBG35908.1"/>
    </source>
</evidence>
<proteinExistence type="predicted"/>
<protein>
    <submittedName>
        <fullName evidence="2">Uncharacterized protein</fullName>
    </submittedName>
</protein>
<dbReference type="EMBL" id="BFCH01000002">
    <property type="protein sequence ID" value="GBG35908.1"/>
    <property type="molecule type" value="Genomic_DNA"/>
</dbReference>
<dbReference type="EMBL" id="BQYH01000016">
    <property type="protein sequence ID" value="GKU72717.1"/>
    <property type="molecule type" value="Genomic_DNA"/>
</dbReference>
<gene>
    <name evidence="1" type="ORF">MmonteBS_02800</name>
    <name evidence="2" type="ORF">NJB18185_24890</name>
</gene>
<reference evidence="3" key="2">
    <citation type="submission" date="2018-04" db="EMBL/GenBank/DDBJ databases">
        <title>Draft genome sequence of Mycobacterium montefiorense isolated from Japanese black salamander.</title>
        <authorList>
            <person name="Fukano H."/>
            <person name="Yoshida M."/>
            <person name="Shimizu A."/>
            <person name="Iwao H."/>
            <person name="Kurata O."/>
            <person name="Katayama Y."/>
            <person name="Omatsu T."/>
            <person name="Mizutani T."/>
            <person name="Wada S."/>
            <person name="Hoshino Y."/>
        </authorList>
    </citation>
    <scope>NUCLEOTIDE SEQUENCE [LARGE SCALE GENOMIC DNA]</scope>
    <source>
        <strain evidence="3">BS</strain>
    </source>
</reference>
<reference evidence="2" key="3">
    <citation type="journal article" date="2022" name="Microbiol. Resour. Announc.">
        <title>Draft Genome Sequences of Eight Mycobacterium montefiorense Strains Isolated from Salamanders in Captivity.</title>
        <authorList>
            <person name="Komine T."/>
            <person name="Ihara H."/>
            <person name="Fukano H."/>
            <person name="Hoshino Y."/>
            <person name="Kurata O."/>
            <person name="Wada S."/>
        </authorList>
    </citation>
    <scope>NUCLEOTIDE SEQUENCE</scope>
    <source>
        <strain evidence="2">NJB18185</strain>
    </source>
</reference>
<dbReference type="Proteomes" id="UP001139505">
    <property type="component" value="Unassembled WGS sequence"/>
</dbReference>
<evidence type="ECO:0000313" key="2">
    <source>
        <dbReference type="EMBL" id="GKU72717.1"/>
    </source>
</evidence>
<keyword evidence="3" id="KW-1185">Reference proteome</keyword>
<dbReference type="AlphaFoldDB" id="A0AA37PM71"/>
<evidence type="ECO:0000313" key="3">
    <source>
        <dbReference type="Proteomes" id="UP000245060"/>
    </source>
</evidence>
<accession>A0AA37PM71</accession>
<reference evidence="1" key="1">
    <citation type="journal article" date="2018" name="Genome Announc.">
        <title>Draft Genome Sequence of Mycobacterium montefiorense Isolated from Japanese Black Salamander (Hynobius nigrescens).</title>
        <authorList>
            <person name="Fukano H."/>
            <person name="Yoshida M."/>
            <person name="Shimizu A."/>
            <person name="Iwao H."/>
            <person name="Katayama Y."/>
            <person name="Omatsu T."/>
            <person name="Mizutani T."/>
            <person name="Kurata O."/>
            <person name="Wada S."/>
            <person name="Hoshino Y."/>
        </authorList>
    </citation>
    <scope>NUCLEOTIDE SEQUENCE</scope>
    <source>
        <strain evidence="1">BS</strain>
    </source>
</reference>
<reference evidence="2" key="4">
    <citation type="submission" date="2022-04" db="EMBL/GenBank/DDBJ databases">
        <authorList>
            <person name="Komine T."/>
            <person name="Fukano H."/>
            <person name="Wada S."/>
        </authorList>
    </citation>
    <scope>NUCLEOTIDE SEQUENCE</scope>
    <source>
        <strain evidence="2">NJB18185</strain>
    </source>
</reference>
<comment type="caution">
    <text evidence="2">The sequence shown here is derived from an EMBL/GenBank/DDBJ whole genome shotgun (WGS) entry which is preliminary data.</text>
</comment>
<organism evidence="2 4">
    <name type="scientific">Mycobacterium montefiorense</name>
    <dbReference type="NCBI Taxonomy" id="154654"/>
    <lineage>
        <taxon>Bacteria</taxon>
        <taxon>Bacillati</taxon>
        <taxon>Actinomycetota</taxon>
        <taxon>Actinomycetes</taxon>
        <taxon>Mycobacteriales</taxon>
        <taxon>Mycobacteriaceae</taxon>
        <taxon>Mycobacterium</taxon>
        <taxon>Mycobacterium simiae complex</taxon>
    </lineage>
</organism>